<dbReference type="GO" id="GO:0019674">
    <property type="term" value="P:NAD+ metabolic process"/>
    <property type="evidence" value="ECO:0007669"/>
    <property type="project" value="InterPro"/>
</dbReference>
<evidence type="ECO:0000256" key="2">
    <source>
        <dbReference type="ARBA" id="ARBA00022679"/>
    </source>
</evidence>
<gene>
    <name evidence="6" type="ORF">CWI37_0050p0040</name>
</gene>
<dbReference type="Gene3D" id="2.60.200.30">
    <property type="entry name" value="Probable inorganic polyphosphate/atp-NAD kinase, domain 2"/>
    <property type="match status" value="1"/>
</dbReference>
<dbReference type="EMBL" id="PITJ01000050">
    <property type="protein sequence ID" value="TBU05094.1"/>
    <property type="molecule type" value="Genomic_DNA"/>
</dbReference>
<comment type="caution">
    <text evidence="6">The sequence shown here is derived from an EMBL/GenBank/DDBJ whole genome shotgun (WGS) entry which is preliminary data.</text>
</comment>
<evidence type="ECO:0000313" key="6">
    <source>
        <dbReference type="EMBL" id="TBU05094.1"/>
    </source>
</evidence>
<reference evidence="6 7" key="1">
    <citation type="submission" date="2017-12" db="EMBL/GenBank/DDBJ databases">
        <authorList>
            <person name="Pombert J.-F."/>
            <person name="Haag K.L."/>
            <person name="Ebert D."/>
        </authorList>
    </citation>
    <scope>NUCLEOTIDE SEQUENCE [LARGE SCALE GENOMIC DNA]</scope>
    <source>
        <strain evidence="6">FI-OER-3-3</strain>
    </source>
</reference>
<dbReference type="PANTHER" id="PTHR20275:SF0">
    <property type="entry name" value="NAD KINASE"/>
    <property type="match status" value="1"/>
</dbReference>
<evidence type="ECO:0000256" key="5">
    <source>
        <dbReference type="ARBA" id="ARBA00023027"/>
    </source>
</evidence>
<dbReference type="Pfam" id="PF01513">
    <property type="entry name" value="NAD_kinase"/>
    <property type="match status" value="1"/>
</dbReference>
<dbReference type="PANTHER" id="PTHR20275">
    <property type="entry name" value="NAD KINASE"/>
    <property type="match status" value="1"/>
</dbReference>
<evidence type="ECO:0000256" key="4">
    <source>
        <dbReference type="ARBA" id="ARBA00022857"/>
    </source>
</evidence>
<keyword evidence="5" id="KW-0520">NAD</keyword>
<dbReference type="Pfam" id="PF20143">
    <property type="entry name" value="NAD_kinase_C"/>
    <property type="match status" value="1"/>
</dbReference>
<dbReference type="GO" id="GO:0006741">
    <property type="term" value="P:NADP+ biosynthetic process"/>
    <property type="evidence" value="ECO:0007669"/>
    <property type="project" value="InterPro"/>
</dbReference>
<dbReference type="Gene3D" id="3.40.50.10330">
    <property type="entry name" value="Probable inorganic polyphosphate/atp-NAD kinase, domain 1"/>
    <property type="match status" value="1"/>
</dbReference>
<dbReference type="Proteomes" id="UP000292362">
    <property type="component" value="Unassembled WGS sequence"/>
</dbReference>
<evidence type="ECO:0000313" key="7">
    <source>
        <dbReference type="Proteomes" id="UP000292362"/>
    </source>
</evidence>
<dbReference type="InterPro" id="IPR017438">
    <property type="entry name" value="ATP-NAD_kinase_N"/>
</dbReference>
<protein>
    <submittedName>
        <fullName evidence="6">ATP-NAD kinase</fullName>
    </submittedName>
</protein>
<accession>A0A4Q9LBI8</accession>
<dbReference type="InterPro" id="IPR002504">
    <property type="entry name" value="NADK"/>
</dbReference>
<dbReference type="InterPro" id="IPR016064">
    <property type="entry name" value="NAD/diacylglycerol_kinase_sf"/>
</dbReference>
<dbReference type="VEuPathDB" id="MicrosporidiaDB:CWI37_0050p0040"/>
<keyword evidence="4" id="KW-0521">NADP</keyword>
<keyword evidence="3 6" id="KW-0418">Kinase</keyword>
<comment type="similarity">
    <text evidence="1">Belongs to the NAD kinase family.</text>
</comment>
<evidence type="ECO:0000256" key="3">
    <source>
        <dbReference type="ARBA" id="ARBA00022777"/>
    </source>
</evidence>
<sequence>MFLVFYQMIKEKEVEKSFQFIKDNLNCCFSLEKLNIKEIKGIFILGGDGTVLKILQKLNMSEIPNIYAVNHGFKGFLCPIKPSEVEKMVLKINKNENEIKFLKRKRLFLKDGGYFLNDVIISRKACGKLNKFKIFIDNKFICEIRCDSVIIATPTGSSGYNLSAGGSIVSNDCNVMIITFVCPPDTKIKSIVVPITSKIRVKLQKIPDAESDCIIDGGNEIVGKEEYEITNDNSFVRFAYLDENQSWDDIGWDDIDGDDIDGDDIDGDDIEKDDNMDEDDMGWDDIGCGSIGCGGIGWNGNYDIGWNGIDWNGIDWNGIDWNCIDWNGIDWNGIDWGRNGCDDIGWNGIGWSVISWGGIGWGGI</sequence>
<organism evidence="6 7">
    <name type="scientific">Hamiltosporidium tvaerminnensis</name>
    <dbReference type="NCBI Taxonomy" id="1176355"/>
    <lineage>
        <taxon>Eukaryota</taxon>
        <taxon>Fungi</taxon>
        <taxon>Fungi incertae sedis</taxon>
        <taxon>Microsporidia</taxon>
        <taxon>Dubosqiidae</taxon>
        <taxon>Hamiltosporidium</taxon>
    </lineage>
</organism>
<proteinExistence type="inferred from homology"/>
<evidence type="ECO:0000256" key="1">
    <source>
        <dbReference type="ARBA" id="ARBA00010995"/>
    </source>
</evidence>
<dbReference type="GO" id="GO:0003951">
    <property type="term" value="F:NAD+ kinase activity"/>
    <property type="evidence" value="ECO:0007669"/>
    <property type="project" value="InterPro"/>
</dbReference>
<dbReference type="InterPro" id="IPR017437">
    <property type="entry name" value="ATP-NAD_kinase_PpnK-typ_C"/>
</dbReference>
<keyword evidence="2" id="KW-0808">Transferase</keyword>
<dbReference type="SUPFAM" id="SSF111331">
    <property type="entry name" value="NAD kinase/diacylglycerol kinase-like"/>
    <property type="match status" value="1"/>
</dbReference>
<name>A0A4Q9LBI8_9MICR</name>
<dbReference type="AlphaFoldDB" id="A0A4Q9LBI8"/>
<feature type="non-terminal residue" evidence="6">
    <location>
        <position position="364"/>
    </location>
</feature>